<name>A0A9N9PX84_9HELO</name>
<protein>
    <recommendedName>
        <fullName evidence="1">Hydantoinase/oxoprolinase N-terminal domain-containing protein</fullName>
    </recommendedName>
</protein>
<accession>A0A9N9PX84</accession>
<evidence type="ECO:0000313" key="2">
    <source>
        <dbReference type="EMBL" id="CAG8971460.1"/>
    </source>
</evidence>
<reference evidence="2" key="1">
    <citation type="submission" date="2021-07" db="EMBL/GenBank/DDBJ databases">
        <authorList>
            <person name="Durling M."/>
        </authorList>
    </citation>
    <scope>NUCLEOTIDE SEQUENCE</scope>
</reference>
<dbReference type="InterPro" id="IPR043129">
    <property type="entry name" value="ATPase_NBD"/>
</dbReference>
<dbReference type="InterPro" id="IPR008040">
    <property type="entry name" value="Hydant_A_N"/>
</dbReference>
<dbReference type="Proteomes" id="UP000701801">
    <property type="component" value="Unassembled WGS sequence"/>
</dbReference>
<keyword evidence="3" id="KW-1185">Reference proteome</keyword>
<dbReference type="PANTHER" id="PTHR11365:SF10">
    <property type="entry name" value="HYDANTOINASE_OXOPROLINASE"/>
    <property type="match status" value="1"/>
</dbReference>
<dbReference type="SUPFAM" id="SSF53067">
    <property type="entry name" value="Actin-like ATPase domain"/>
    <property type="match status" value="1"/>
</dbReference>
<evidence type="ECO:0000313" key="3">
    <source>
        <dbReference type="Proteomes" id="UP000701801"/>
    </source>
</evidence>
<dbReference type="Gene3D" id="3.30.420.40">
    <property type="match status" value="1"/>
</dbReference>
<organism evidence="2 3">
    <name type="scientific">Hymenoscyphus albidus</name>
    <dbReference type="NCBI Taxonomy" id="595503"/>
    <lineage>
        <taxon>Eukaryota</taxon>
        <taxon>Fungi</taxon>
        <taxon>Dikarya</taxon>
        <taxon>Ascomycota</taxon>
        <taxon>Pezizomycotina</taxon>
        <taxon>Leotiomycetes</taxon>
        <taxon>Helotiales</taxon>
        <taxon>Helotiaceae</taxon>
        <taxon>Hymenoscyphus</taxon>
    </lineage>
</organism>
<dbReference type="Pfam" id="PF05378">
    <property type="entry name" value="Hydant_A_N"/>
    <property type="match status" value="1"/>
</dbReference>
<dbReference type="OrthoDB" id="5404895at2759"/>
<gene>
    <name evidence="2" type="ORF">HYALB_00002044</name>
</gene>
<dbReference type="EMBL" id="CAJVRM010000020">
    <property type="protein sequence ID" value="CAG8971460.1"/>
    <property type="molecule type" value="Genomic_DNA"/>
</dbReference>
<dbReference type="PANTHER" id="PTHR11365">
    <property type="entry name" value="5-OXOPROLINASE RELATED"/>
    <property type="match status" value="1"/>
</dbReference>
<sequence length="151" mass="16188">MPSKISPCVIGIDVGGTNTDAVLLRDGTVLAWHKTPTTTDIQQGVELVIEEVIKKADIPRDHVRSVKIGTTQFVNAVLEQDSSKLDKVAIVRLCGPHSNGSPPFVDFPPALKNLVEGHYGFVDGGYQGTFVLIDPEPFQTEALHAGGLDSD</sequence>
<proteinExistence type="predicted"/>
<feature type="domain" description="Hydantoinase/oxoprolinase N-terminal" evidence="1">
    <location>
        <begin position="10"/>
        <end position="95"/>
    </location>
</feature>
<dbReference type="GO" id="GO:0016787">
    <property type="term" value="F:hydrolase activity"/>
    <property type="evidence" value="ECO:0007669"/>
    <property type="project" value="InterPro"/>
</dbReference>
<dbReference type="AlphaFoldDB" id="A0A9N9PX84"/>
<dbReference type="InterPro" id="IPR045079">
    <property type="entry name" value="Oxoprolinase-like"/>
</dbReference>
<evidence type="ECO:0000259" key="1">
    <source>
        <dbReference type="Pfam" id="PF05378"/>
    </source>
</evidence>
<comment type="caution">
    <text evidence="2">The sequence shown here is derived from an EMBL/GenBank/DDBJ whole genome shotgun (WGS) entry which is preliminary data.</text>
</comment>